<dbReference type="AlphaFoldDB" id="A0A7S8MXU9"/>
<name>A0A7S8MXU9_9MICO</name>
<keyword evidence="1" id="KW-1133">Transmembrane helix</keyword>
<keyword evidence="1" id="KW-0472">Membrane</keyword>
<dbReference type="KEGG" id="msf:IT882_03930"/>
<gene>
    <name evidence="3" type="ORF">IT882_03930</name>
</gene>
<keyword evidence="4" id="KW-1185">Reference proteome</keyword>
<organism evidence="3 4">
    <name type="scientific">Microbacterium schleiferi</name>
    <dbReference type="NCBI Taxonomy" id="69362"/>
    <lineage>
        <taxon>Bacteria</taxon>
        <taxon>Bacillati</taxon>
        <taxon>Actinomycetota</taxon>
        <taxon>Actinomycetes</taxon>
        <taxon>Micrococcales</taxon>
        <taxon>Microbacteriaceae</taxon>
        <taxon>Microbacterium</taxon>
    </lineage>
</organism>
<dbReference type="EMBL" id="CP064760">
    <property type="protein sequence ID" value="QPE05239.1"/>
    <property type="molecule type" value="Genomic_DNA"/>
</dbReference>
<keyword evidence="1" id="KW-0812">Transmembrane</keyword>
<sequence length="207" mass="20933">MFSPSRTARRPAWADLRFLVGIVLVVASVGGVWFIVSAARHTQPVYVAVRAIVPGEPVAAADLAVVDVALGTASDAYLAADGLSEGLVAARTVAAGELVPADALVTAESTQSTTVVIRSAAEVPGSVISGSTVELWAAPRLDQSRFDTPRILVADATVVSVSRDDSPLAGGTAAVEVVIPRADVAAALAAISDGSALSVVPWGPGQQ</sequence>
<dbReference type="CDD" id="cd11614">
    <property type="entry name" value="SAF_CpaB_FlgA_like"/>
    <property type="match status" value="1"/>
</dbReference>
<dbReference type="InterPro" id="IPR013974">
    <property type="entry name" value="SAF"/>
</dbReference>
<feature type="transmembrane region" description="Helical" evidence="1">
    <location>
        <begin position="12"/>
        <end position="36"/>
    </location>
</feature>
<dbReference type="Pfam" id="PF08666">
    <property type="entry name" value="SAF"/>
    <property type="match status" value="1"/>
</dbReference>
<dbReference type="RefSeq" id="WP_195693257.1">
    <property type="nucleotide sequence ID" value="NZ_CP064760.1"/>
</dbReference>
<feature type="domain" description="SAF" evidence="2">
    <location>
        <begin position="43"/>
        <end position="105"/>
    </location>
</feature>
<evidence type="ECO:0000313" key="3">
    <source>
        <dbReference type="EMBL" id="QPE05239.1"/>
    </source>
</evidence>
<proteinExistence type="predicted"/>
<reference evidence="3 4" key="1">
    <citation type="submission" date="2020-11" db="EMBL/GenBank/DDBJ databases">
        <title>Amino acid is mineralized and recycled by bacteria in oceanic microbiome.</title>
        <authorList>
            <person name="Zheng L.Y."/>
        </authorList>
    </citation>
    <scope>NUCLEOTIDE SEQUENCE [LARGE SCALE GENOMIC DNA]</scope>
    <source>
        <strain evidence="3 4">A32-1</strain>
    </source>
</reference>
<dbReference type="SMART" id="SM00858">
    <property type="entry name" value="SAF"/>
    <property type="match status" value="1"/>
</dbReference>
<evidence type="ECO:0000256" key="1">
    <source>
        <dbReference type="SAM" id="Phobius"/>
    </source>
</evidence>
<evidence type="ECO:0000259" key="2">
    <source>
        <dbReference type="SMART" id="SM00858"/>
    </source>
</evidence>
<accession>A0A7S8MXU9</accession>
<evidence type="ECO:0000313" key="4">
    <source>
        <dbReference type="Proteomes" id="UP000594480"/>
    </source>
</evidence>
<protein>
    <recommendedName>
        <fullName evidence="2">SAF domain-containing protein</fullName>
    </recommendedName>
</protein>
<dbReference type="Proteomes" id="UP000594480">
    <property type="component" value="Chromosome"/>
</dbReference>